<dbReference type="STRING" id="308745.A0A0F8V1P6"/>
<dbReference type="CDD" id="cd05672">
    <property type="entry name" value="M20_ACY1L2-like"/>
    <property type="match status" value="1"/>
</dbReference>
<protein>
    <recommendedName>
        <fullName evidence="2">Peptidase M20 domain-containing protein 2</fullName>
    </recommendedName>
</protein>
<name>A0A0F8V1P6_9EURO</name>
<dbReference type="InterPro" id="IPR017439">
    <property type="entry name" value="Amidohydrolase"/>
</dbReference>
<dbReference type="InterPro" id="IPR017144">
    <property type="entry name" value="Xaa-Arg_dipeptidase"/>
</dbReference>
<dbReference type="InterPro" id="IPR052030">
    <property type="entry name" value="Peptidase_M20/M20A_hydrolases"/>
</dbReference>
<comment type="similarity">
    <text evidence="1 2">Belongs to the peptidase M20A family.</text>
</comment>
<dbReference type="FunFam" id="3.30.70.360:FF:000004">
    <property type="entry name" value="Peptidase M20 domain-containing protein 2"/>
    <property type="match status" value="1"/>
</dbReference>
<dbReference type="SUPFAM" id="SSF53187">
    <property type="entry name" value="Zn-dependent exopeptidases"/>
    <property type="match status" value="1"/>
</dbReference>
<feature type="domain" description="Peptidase M20 dimerisation" evidence="3">
    <location>
        <begin position="196"/>
        <end position="285"/>
    </location>
</feature>
<keyword evidence="5" id="KW-1185">Reference proteome</keyword>
<dbReference type="Pfam" id="PF07687">
    <property type="entry name" value="M20_dimer"/>
    <property type="match status" value="1"/>
</dbReference>
<dbReference type="InterPro" id="IPR036264">
    <property type="entry name" value="Bact_exopeptidase_dim_dom"/>
</dbReference>
<evidence type="ECO:0000256" key="2">
    <source>
        <dbReference type="PIRNR" id="PIRNR037226"/>
    </source>
</evidence>
<evidence type="ECO:0000313" key="4">
    <source>
        <dbReference type="EMBL" id="KKK25669.1"/>
    </source>
</evidence>
<dbReference type="PIRSF" id="PIRSF037226">
    <property type="entry name" value="Amidohydrolase_ACY1L2_prd"/>
    <property type="match status" value="1"/>
</dbReference>
<accession>A0A0F8V1P6</accession>
<dbReference type="Gene3D" id="3.40.630.10">
    <property type="entry name" value="Zn peptidases"/>
    <property type="match status" value="1"/>
</dbReference>
<evidence type="ECO:0000259" key="3">
    <source>
        <dbReference type="Pfam" id="PF07687"/>
    </source>
</evidence>
<reference evidence="4 5" key="1">
    <citation type="submission" date="2015-02" db="EMBL/GenBank/DDBJ databases">
        <title>Draft Genome Sequences of Two Closely-Related Aflatoxigenic Aspergillus Species Obtained from the Cote d'Ivoire.</title>
        <authorList>
            <person name="Moore G.G."/>
            <person name="Beltz S.B."/>
            <person name="Mack B.M."/>
        </authorList>
    </citation>
    <scope>NUCLEOTIDE SEQUENCE [LARGE SCALE GENOMIC DNA]</scope>
    <source>
        <strain evidence="4 5">SRRC1468</strain>
    </source>
</reference>
<dbReference type="InterPro" id="IPR011650">
    <property type="entry name" value="Peptidase_M20_dimer"/>
</dbReference>
<evidence type="ECO:0000313" key="5">
    <source>
        <dbReference type="Proteomes" id="UP000034291"/>
    </source>
</evidence>
<organism evidence="4 5">
    <name type="scientific">Aspergillus rambellii</name>
    <dbReference type="NCBI Taxonomy" id="308745"/>
    <lineage>
        <taxon>Eukaryota</taxon>
        <taxon>Fungi</taxon>
        <taxon>Dikarya</taxon>
        <taxon>Ascomycota</taxon>
        <taxon>Pezizomycotina</taxon>
        <taxon>Eurotiomycetes</taxon>
        <taxon>Eurotiomycetidae</taxon>
        <taxon>Eurotiales</taxon>
        <taxon>Aspergillaceae</taxon>
        <taxon>Aspergillus</taxon>
        <taxon>Aspergillus subgen. Nidulantes</taxon>
    </lineage>
</organism>
<dbReference type="NCBIfam" id="TIGR01891">
    <property type="entry name" value="amidohydrolases"/>
    <property type="match status" value="1"/>
</dbReference>
<comment type="caution">
    <text evidence="4">The sequence shown here is derived from an EMBL/GenBank/DDBJ whole genome shotgun (WGS) entry which is preliminary data.</text>
</comment>
<dbReference type="SUPFAM" id="SSF55031">
    <property type="entry name" value="Bacterial exopeptidase dimerisation domain"/>
    <property type="match status" value="1"/>
</dbReference>
<dbReference type="PANTHER" id="PTHR30575:SF0">
    <property type="entry name" value="XAA-ARG DIPEPTIDASE"/>
    <property type="match status" value="1"/>
</dbReference>
<sequence length="437" mass="46825">MGQLSQHDVQVLQAALQDQTDVVTAITNAINDVNPKLYDINKKIHANPELGYAEFQAHDNITKMFEDLGYQVTKHAYGLETSFLVEYGTGGRVVAFNAEYDALPGIGHACGHNLIAMMSIGAFLGVAKMLKESGIKGRVRLVGTPAEEGGGGKLKLIDAGAYQDVDACLMVHPGPLNGCPGFTGDAYMPTIANHKFSIHFTGRSAHAAVAPWEGINALDAVVLAYNGISMLRQQIMPAERIHSVISEGGKRPNIIPEHASLEYYIRSPTLKSADALMSRALKCFEGAALQTGCTMKFEKINTYADVRNNKSISSLYAAAMGNMGSPVKCDFAALPLPGSTDQGNVSYECPAFHGYVGIQAAPGATNHTPGFTAAAEKEEAHTLCLESAKGMAIVGWQILADENIAKQVRQDFEDDRNARESDVDLRMYDPLPGGGCC</sequence>
<gene>
    <name evidence="4" type="ORF">ARAM_003711</name>
</gene>
<dbReference type="Pfam" id="PF01546">
    <property type="entry name" value="Peptidase_M20"/>
    <property type="match status" value="1"/>
</dbReference>
<dbReference type="InterPro" id="IPR002933">
    <property type="entry name" value="Peptidase_M20"/>
</dbReference>
<dbReference type="Gene3D" id="3.30.70.360">
    <property type="match status" value="1"/>
</dbReference>
<dbReference type="PANTHER" id="PTHR30575">
    <property type="entry name" value="PEPTIDASE M20"/>
    <property type="match status" value="1"/>
</dbReference>
<dbReference type="GO" id="GO:0016805">
    <property type="term" value="F:dipeptidase activity"/>
    <property type="evidence" value="ECO:0007669"/>
    <property type="project" value="InterPro"/>
</dbReference>
<dbReference type="EMBL" id="JZBS01000703">
    <property type="protein sequence ID" value="KKK25669.1"/>
    <property type="molecule type" value="Genomic_DNA"/>
</dbReference>
<evidence type="ECO:0000256" key="1">
    <source>
        <dbReference type="ARBA" id="ARBA00006247"/>
    </source>
</evidence>
<dbReference type="Proteomes" id="UP000034291">
    <property type="component" value="Unassembled WGS sequence"/>
</dbReference>
<proteinExistence type="inferred from homology"/>
<dbReference type="AlphaFoldDB" id="A0A0F8V1P6"/>
<dbReference type="OrthoDB" id="6119954at2759"/>